<name>C4FJP3_9AQUI</name>
<keyword evidence="10" id="KW-1185">Reference proteome</keyword>
<keyword evidence="2 6" id="KW-0349">Heme</keyword>
<evidence type="ECO:0000256" key="7">
    <source>
        <dbReference type="SAM" id="Phobius"/>
    </source>
</evidence>
<comment type="PTM">
    <text evidence="6">Binds 1 heme c group covalently per subunit.</text>
</comment>
<dbReference type="InterPro" id="IPR036909">
    <property type="entry name" value="Cyt_c-like_dom_sf"/>
</dbReference>
<feature type="transmembrane region" description="Helical" evidence="7">
    <location>
        <begin position="120"/>
        <end position="138"/>
    </location>
</feature>
<evidence type="ECO:0000256" key="4">
    <source>
        <dbReference type="ARBA" id="ARBA00022982"/>
    </source>
</evidence>
<feature type="domain" description="Cytochrome c" evidence="8">
    <location>
        <begin position="372"/>
        <end position="454"/>
    </location>
</feature>
<feature type="transmembrane region" description="Helical" evidence="7">
    <location>
        <begin position="150"/>
        <end position="178"/>
    </location>
</feature>
<keyword evidence="3 6" id="KW-0479">Metal-binding</keyword>
<feature type="transmembrane region" description="Helical" evidence="7">
    <location>
        <begin position="28"/>
        <end position="52"/>
    </location>
</feature>
<dbReference type="InterPro" id="IPR002324">
    <property type="entry name" value="Cyt_c_ID"/>
</dbReference>
<dbReference type="PRINTS" id="PR00606">
    <property type="entry name" value="CYTCHROMECID"/>
</dbReference>
<dbReference type="Gene3D" id="1.10.760.10">
    <property type="entry name" value="Cytochrome c-like domain"/>
    <property type="match status" value="1"/>
</dbReference>
<organism evidence="9 10">
    <name type="scientific">Sulfurihydrogenibium yellowstonense SS-5</name>
    <dbReference type="NCBI Taxonomy" id="432331"/>
    <lineage>
        <taxon>Bacteria</taxon>
        <taxon>Pseudomonadati</taxon>
        <taxon>Aquificota</taxon>
        <taxon>Aquificia</taxon>
        <taxon>Aquificales</taxon>
        <taxon>Hydrogenothermaceae</taxon>
        <taxon>Sulfurihydrogenibium</taxon>
    </lineage>
</organism>
<keyword evidence="4" id="KW-0249">Electron transport</keyword>
<feature type="transmembrane region" description="Helical" evidence="7">
    <location>
        <begin position="198"/>
        <end position="222"/>
    </location>
</feature>
<evidence type="ECO:0000256" key="2">
    <source>
        <dbReference type="ARBA" id="ARBA00022617"/>
    </source>
</evidence>
<keyword evidence="5 6" id="KW-0408">Iron</keyword>
<feature type="transmembrane region" description="Helical" evidence="7">
    <location>
        <begin position="243"/>
        <end position="263"/>
    </location>
</feature>
<dbReference type="PROSITE" id="PS51007">
    <property type="entry name" value="CYTC"/>
    <property type="match status" value="1"/>
</dbReference>
<evidence type="ECO:0000313" key="10">
    <source>
        <dbReference type="Proteomes" id="UP000005540"/>
    </source>
</evidence>
<accession>C4FJP3</accession>
<dbReference type="RefSeq" id="WP_007546627.1">
    <property type="nucleotide sequence ID" value="NZ_ABZS01000062.1"/>
</dbReference>
<dbReference type="OrthoDB" id="9811281at2"/>
<dbReference type="GO" id="GO:0009055">
    <property type="term" value="F:electron transfer activity"/>
    <property type="evidence" value="ECO:0007669"/>
    <property type="project" value="InterPro"/>
</dbReference>
<dbReference type="SUPFAM" id="SSF46626">
    <property type="entry name" value="Cytochrome c"/>
    <property type="match status" value="1"/>
</dbReference>
<dbReference type="EMBL" id="ABZS01000062">
    <property type="protein sequence ID" value="EEP60700.1"/>
    <property type="molecule type" value="Genomic_DNA"/>
</dbReference>
<comment type="caution">
    <text evidence="9">The sequence shown here is derived from an EMBL/GenBank/DDBJ whole genome shotgun (WGS) entry which is preliminary data.</text>
</comment>
<feature type="transmembrane region" description="Helical" evidence="7">
    <location>
        <begin position="92"/>
        <end position="114"/>
    </location>
</feature>
<dbReference type="Proteomes" id="UP000005540">
    <property type="component" value="Unassembled WGS sequence"/>
</dbReference>
<keyword evidence="7" id="KW-0472">Membrane</keyword>
<feature type="binding site" description="covalent" evidence="6">
    <location>
        <position position="386"/>
    </location>
    <ligand>
        <name>heme c</name>
        <dbReference type="ChEBI" id="CHEBI:61717"/>
    </ligand>
</feature>
<evidence type="ECO:0000313" key="9">
    <source>
        <dbReference type="EMBL" id="EEP60700.1"/>
    </source>
</evidence>
<feature type="binding site" description="covalent" evidence="6">
    <location>
        <position position="432"/>
    </location>
    <ligand>
        <name>heme c</name>
        <dbReference type="ChEBI" id="CHEBI:61717"/>
    </ligand>
</feature>
<keyword evidence="7" id="KW-0812">Transmembrane</keyword>
<gene>
    <name evidence="9" type="ORF">SULYE_0792</name>
</gene>
<sequence length="454" mass="50646">MNNPNNPIFPYLPHDIPLPLPTGGMDAIVVPVFHILLVVSFLVHIIFINVLLGSSVLSVINNWIGHLKNDKNYDKVAYLLTTPVTISENMGALWGVAPLLIVSVMYTAFFYSASVMNSPQWLHIIWGNVVAFLISYLYKFSWHKLENHKALHITIGAIAAILFLSLPPVFMSTVQLYITPSTWTPNTHFWDVVSRPDVLFRLAHFYLGAFAVNGMFMLLYGVYKKSKGQDLEAANILIRQGKAWFLVPTVLNLFVGTLAFFQFPNYGIENFYSKGFEIFIIIAVISILGAIAILLKEFFNDNISPKHAYMAAGLLLVTLISMGITRHGMRISLLEPAIAQMQKQTQEYLAAAEKDYKEAKTKPSGISVAEAANLSEGEKLIAKNGCTACHAVDTKIVGPAFKEIAKKGYTPDRIVKLIYQPEPSNWPGYTPMPPMPNVPKDEAEKIAKWITELK</sequence>
<evidence type="ECO:0000256" key="6">
    <source>
        <dbReference type="PIRSR" id="PIRSR602324-1"/>
    </source>
</evidence>
<evidence type="ECO:0000259" key="8">
    <source>
        <dbReference type="PROSITE" id="PS51007"/>
    </source>
</evidence>
<dbReference type="Pfam" id="PF00034">
    <property type="entry name" value="Cytochrom_C"/>
    <property type="match status" value="1"/>
</dbReference>
<feature type="binding site" description="covalent" evidence="6">
    <location>
        <position position="390"/>
    </location>
    <ligand>
        <name>heme c</name>
        <dbReference type="ChEBI" id="CHEBI:61717"/>
    </ligand>
</feature>
<keyword evidence="7" id="KW-1133">Transmembrane helix</keyword>
<reference evidence="9 10" key="1">
    <citation type="submission" date="2009-04" db="EMBL/GenBank/DDBJ databases">
        <authorList>
            <person name="Reysenbach A.-L."/>
            <person name="Heidelberg J.F."/>
            <person name="Nelson W.C."/>
        </authorList>
    </citation>
    <scope>NUCLEOTIDE SEQUENCE [LARGE SCALE GENOMIC DNA]</scope>
    <source>
        <strain evidence="9 10">SS-5</strain>
    </source>
</reference>
<dbReference type="AlphaFoldDB" id="C4FJP3"/>
<protein>
    <submittedName>
        <fullName evidence="9">Putative cytochrome c subfamily</fullName>
    </submittedName>
</protein>
<dbReference type="GO" id="GO:0005506">
    <property type="term" value="F:iron ion binding"/>
    <property type="evidence" value="ECO:0007669"/>
    <property type="project" value="InterPro"/>
</dbReference>
<keyword evidence="1" id="KW-0813">Transport</keyword>
<evidence type="ECO:0000256" key="3">
    <source>
        <dbReference type="ARBA" id="ARBA00022723"/>
    </source>
</evidence>
<evidence type="ECO:0000256" key="5">
    <source>
        <dbReference type="ARBA" id="ARBA00023004"/>
    </source>
</evidence>
<feature type="transmembrane region" description="Helical" evidence="7">
    <location>
        <begin position="307"/>
        <end position="324"/>
    </location>
</feature>
<feature type="transmembrane region" description="Helical" evidence="7">
    <location>
        <begin position="275"/>
        <end position="295"/>
    </location>
</feature>
<proteinExistence type="predicted"/>
<evidence type="ECO:0000256" key="1">
    <source>
        <dbReference type="ARBA" id="ARBA00022448"/>
    </source>
</evidence>
<dbReference type="InterPro" id="IPR009056">
    <property type="entry name" value="Cyt_c-like_dom"/>
</dbReference>
<dbReference type="GO" id="GO:0020037">
    <property type="term" value="F:heme binding"/>
    <property type="evidence" value="ECO:0007669"/>
    <property type="project" value="InterPro"/>
</dbReference>